<accession>A0A6J1MUV5</accession>
<sequence>MHQLLLELTTTQTTMFKLVVLSAALAVASASPSGLLGLGGLISPWNAAIAAPLAAPIASPLALSLAAPLAAAPLAALAPIGAPNYRGPLSLAPGQPANILGADGRPLDTLSVNLDRAAHLTAKAIEGSGHLLKKRSIGAPLALAAPLAAGPLVASSLAASPLIASPLAASPLIASPLAAARLAASPLAAANLAAAQLAGAGVIAAPGLALSAPGLALSAPGLALSAPGLALPAPGLALSAPLGIASPLGLGQVLLK</sequence>
<protein>
    <submittedName>
        <fullName evidence="3">Cuticle protein 16.5-like</fullName>
    </submittedName>
</protein>
<evidence type="ECO:0000313" key="2">
    <source>
        <dbReference type="Proteomes" id="UP001652582"/>
    </source>
</evidence>
<evidence type="ECO:0000256" key="1">
    <source>
        <dbReference type="SAM" id="Phobius"/>
    </source>
</evidence>
<dbReference type="KEGG" id="bany:112044952"/>
<evidence type="ECO:0000313" key="3">
    <source>
        <dbReference type="RefSeq" id="XP_023936737.1"/>
    </source>
</evidence>
<dbReference type="RefSeq" id="XP_023936737.1">
    <property type="nucleotide sequence ID" value="XM_024080969.2"/>
</dbReference>
<dbReference type="GeneID" id="112044952"/>
<dbReference type="Proteomes" id="UP001652582">
    <property type="component" value="Chromosome 15"/>
</dbReference>
<dbReference type="AlphaFoldDB" id="A0A6J1MUV5"/>
<feature type="transmembrane region" description="Helical" evidence="1">
    <location>
        <begin position="236"/>
        <end position="255"/>
    </location>
</feature>
<proteinExistence type="predicted"/>
<name>A0A6J1MUV5_BICAN</name>
<keyword evidence="1" id="KW-1133">Transmembrane helix</keyword>
<feature type="transmembrane region" description="Helical" evidence="1">
    <location>
        <begin position="61"/>
        <end position="82"/>
    </location>
</feature>
<feature type="transmembrane region" description="Helical" evidence="1">
    <location>
        <begin position="192"/>
        <end position="216"/>
    </location>
</feature>
<reference evidence="3" key="1">
    <citation type="submission" date="2025-08" db="UniProtKB">
        <authorList>
            <consortium name="RefSeq"/>
        </authorList>
    </citation>
    <scope>IDENTIFICATION</scope>
</reference>
<dbReference type="OrthoDB" id="7490114at2759"/>
<keyword evidence="2" id="KW-1185">Reference proteome</keyword>
<keyword evidence="1" id="KW-0472">Membrane</keyword>
<organism evidence="2 3">
    <name type="scientific">Bicyclus anynana</name>
    <name type="common">Squinting bush brown butterfly</name>
    <dbReference type="NCBI Taxonomy" id="110368"/>
    <lineage>
        <taxon>Eukaryota</taxon>
        <taxon>Metazoa</taxon>
        <taxon>Ecdysozoa</taxon>
        <taxon>Arthropoda</taxon>
        <taxon>Hexapoda</taxon>
        <taxon>Insecta</taxon>
        <taxon>Pterygota</taxon>
        <taxon>Neoptera</taxon>
        <taxon>Endopterygota</taxon>
        <taxon>Lepidoptera</taxon>
        <taxon>Glossata</taxon>
        <taxon>Ditrysia</taxon>
        <taxon>Papilionoidea</taxon>
        <taxon>Nymphalidae</taxon>
        <taxon>Satyrinae</taxon>
        <taxon>Satyrini</taxon>
        <taxon>Mycalesina</taxon>
        <taxon>Bicyclus</taxon>
    </lineage>
</organism>
<gene>
    <name evidence="3" type="primary">LOC112044952</name>
</gene>
<keyword evidence="1" id="KW-0812">Transmembrane</keyword>